<gene>
    <name evidence="5 6" type="primary">fliE</name>
    <name evidence="6" type="ORF">G8E09_13395</name>
</gene>
<evidence type="ECO:0000256" key="5">
    <source>
        <dbReference type="HAMAP-Rule" id="MF_00724"/>
    </source>
</evidence>
<dbReference type="Pfam" id="PF02049">
    <property type="entry name" value="FliE"/>
    <property type="match status" value="1"/>
</dbReference>
<keyword evidence="6" id="KW-0282">Flagellum</keyword>
<dbReference type="PANTHER" id="PTHR34653:SF1">
    <property type="entry name" value="FLAGELLAR HOOK-BASAL BODY COMPLEX PROTEIN FLIE"/>
    <property type="match status" value="1"/>
</dbReference>
<dbReference type="GO" id="GO:0005198">
    <property type="term" value="F:structural molecule activity"/>
    <property type="evidence" value="ECO:0007669"/>
    <property type="project" value="UniProtKB-UniRule"/>
</dbReference>
<evidence type="ECO:0000313" key="7">
    <source>
        <dbReference type="Proteomes" id="UP000501692"/>
    </source>
</evidence>
<evidence type="ECO:0000256" key="3">
    <source>
        <dbReference type="ARBA" id="ARBA00018024"/>
    </source>
</evidence>
<keyword evidence="6" id="KW-0969">Cilium</keyword>
<dbReference type="RefSeq" id="WP_031947743.1">
    <property type="nucleotide sequence ID" value="NZ_CAJHHN010000010.1"/>
</dbReference>
<dbReference type="HAMAP" id="MF_00724">
    <property type="entry name" value="FliE"/>
    <property type="match status" value="1"/>
</dbReference>
<dbReference type="EMBL" id="CP049806">
    <property type="protein sequence ID" value="QIT18634.1"/>
    <property type="molecule type" value="Genomic_DNA"/>
</dbReference>
<evidence type="ECO:0000256" key="1">
    <source>
        <dbReference type="ARBA" id="ARBA00004117"/>
    </source>
</evidence>
<dbReference type="InterPro" id="IPR001624">
    <property type="entry name" value="FliE"/>
</dbReference>
<organism evidence="6 7">
    <name type="scientific">Acinetobacter pittii</name>
    <name type="common">Acinetobacter genomosp. 3</name>
    <dbReference type="NCBI Taxonomy" id="48296"/>
    <lineage>
        <taxon>Bacteria</taxon>
        <taxon>Pseudomonadati</taxon>
        <taxon>Pseudomonadota</taxon>
        <taxon>Gammaproteobacteria</taxon>
        <taxon>Moraxellales</taxon>
        <taxon>Moraxellaceae</taxon>
        <taxon>Acinetobacter</taxon>
        <taxon>Acinetobacter calcoaceticus/baumannii complex</taxon>
    </lineage>
</organism>
<dbReference type="PANTHER" id="PTHR34653">
    <property type="match status" value="1"/>
</dbReference>
<evidence type="ECO:0000256" key="4">
    <source>
        <dbReference type="ARBA" id="ARBA00023143"/>
    </source>
</evidence>
<dbReference type="Proteomes" id="UP000501692">
    <property type="component" value="Chromosome"/>
</dbReference>
<sequence length="98" mass="11248">MYNLEPISLDKVTSFPNLKSSFVSSIEPKQLSFLDILNRNDTLYENATDKVMKYAAGENIPVHDVMVAMENAKLSFQFAVQVRNKLVESYQEITRMQI</sequence>
<dbReference type="NCBIfam" id="TIGR00205">
    <property type="entry name" value="fliE"/>
    <property type="match status" value="1"/>
</dbReference>
<keyword evidence="4 5" id="KW-0975">Bacterial flagellum</keyword>
<dbReference type="GO" id="GO:0009425">
    <property type="term" value="C:bacterial-type flagellum basal body"/>
    <property type="evidence" value="ECO:0007669"/>
    <property type="project" value="UniProtKB-SubCell"/>
</dbReference>
<comment type="subcellular location">
    <subcellularLocation>
        <location evidence="1 5">Bacterial flagellum basal body</location>
    </subcellularLocation>
</comment>
<dbReference type="GO" id="GO:0071973">
    <property type="term" value="P:bacterial-type flagellum-dependent cell motility"/>
    <property type="evidence" value="ECO:0007669"/>
    <property type="project" value="InterPro"/>
</dbReference>
<protein>
    <recommendedName>
        <fullName evidence="3 5">Flagellar hook-basal body complex protein FliE</fullName>
    </recommendedName>
</protein>
<reference evidence="6 7" key="1">
    <citation type="submission" date="2020-03" db="EMBL/GenBank/DDBJ databases">
        <authorList>
            <person name="Zhang L."/>
            <person name="Han X."/>
            <person name="Chen Y."/>
            <person name="Yu Y."/>
        </authorList>
    </citation>
    <scope>NUCLEOTIDE SEQUENCE [LARGE SCALE GENOMIC DNA]</scope>
    <source>
        <strain evidence="6 7">A1254</strain>
    </source>
</reference>
<dbReference type="GO" id="GO:0003774">
    <property type="term" value="F:cytoskeletal motor activity"/>
    <property type="evidence" value="ECO:0007669"/>
    <property type="project" value="InterPro"/>
</dbReference>
<proteinExistence type="inferred from homology"/>
<accession>A0A3G6XZC8</accession>
<evidence type="ECO:0000256" key="2">
    <source>
        <dbReference type="ARBA" id="ARBA00009272"/>
    </source>
</evidence>
<keyword evidence="6" id="KW-0966">Cell projection</keyword>
<dbReference type="AlphaFoldDB" id="A0A3G6XZC8"/>
<comment type="similarity">
    <text evidence="2 5">Belongs to the FliE family.</text>
</comment>
<name>A0A3G6XZC8_ACIPI</name>
<evidence type="ECO:0000313" key="6">
    <source>
        <dbReference type="EMBL" id="QIT18634.1"/>
    </source>
</evidence>